<dbReference type="SUPFAM" id="SSF51905">
    <property type="entry name" value="FAD/NAD(P)-binding domain"/>
    <property type="match status" value="1"/>
</dbReference>
<name>A0A094S6V7_9ZZZZ</name>
<gene>
    <name evidence="6" type="ORF">GM51_19305</name>
</gene>
<evidence type="ECO:0000256" key="1">
    <source>
        <dbReference type="ARBA" id="ARBA00001974"/>
    </source>
</evidence>
<dbReference type="InterPro" id="IPR016156">
    <property type="entry name" value="FAD/NAD-linked_Rdtase_dimer_sf"/>
</dbReference>
<dbReference type="Pfam" id="PF07992">
    <property type="entry name" value="Pyr_redox_2"/>
    <property type="match status" value="1"/>
</dbReference>
<evidence type="ECO:0000256" key="2">
    <source>
        <dbReference type="ARBA" id="ARBA00022630"/>
    </source>
</evidence>
<dbReference type="GO" id="GO:0005737">
    <property type="term" value="C:cytoplasm"/>
    <property type="evidence" value="ECO:0007669"/>
    <property type="project" value="TreeGrafter"/>
</dbReference>
<dbReference type="InterPro" id="IPR050446">
    <property type="entry name" value="FAD-oxidoreductase/Apoptosis"/>
</dbReference>
<comment type="caution">
    <text evidence="6">The sequence shown here is derived from an EMBL/GenBank/DDBJ whole genome shotgun (WGS) entry which is preliminary data.</text>
</comment>
<dbReference type="SUPFAM" id="SSF55424">
    <property type="entry name" value="FAD/NAD-linked reductases, dimerisation (C-terminal) domain"/>
    <property type="match status" value="1"/>
</dbReference>
<keyword evidence="4" id="KW-0560">Oxidoreductase</keyword>
<dbReference type="EMBL" id="JNSL01000179">
    <property type="protein sequence ID" value="KGA13633.1"/>
    <property type="molecule type" value="Genomic_DNA"/>
</dbReference>
<dbReference type="Gene3D" id="3.50.50.60">
    <property type="entry name" value="FAD/NAD(P)-binding domain"/>
    <property type="match status" value="2"/>
</dbReference>
<accession>A0A094S6V7</accession>
<dbReference type="GO" id="GO:0016651">
    <property type="term" value="F:oxidoreductase activity, acting on NAD(P)H"/>
    <property type="evidence" value="ECO:0007669"/>
    <property type="project" value="TreeGrafter"/>
</dbReference>
<organism evidence="6">
    <name type="scientific">freshwater metagenome</name>
    <dbReference type="NCBI Taxonomy" id="449393"/>
    <lineage>
        <taxon>unclassified sequences</taxon>
        <taxon>metagenomes</taxon>
        <taxon>ecological metagenomes</taxon>
    </lineage>
</organism>
<keyword evidence="3" id="KW-0274">FAD</keyword>
<evidence type="ECO:0000259" key="5">
    <source>
        <dbReference type="Pfam" id="PF07992"/>
    </source>
</evidence>
<dbReference type="PRINTS" id="PR00368">
    <property type="entry name" value="FADPNR"/>
</dbReference>
<dbReference type="AlphaFoldDB" id="A0A094S6V7"/>
<sequence>MSAPVVIVGGSLAGLRSAEGLRKTGYSGPIKVIGNEPYLPYNRPPLSKDLLSGTGEIDEIYFPIKESVADIEWVLGQAATSLDTKEQKVADLSGTSHSYSAIVIATGLRPKPLPVDANGITGVHVLRTFDDAMALRKELLPGVKVLILGAGFIGCEVAATAIKAGCQVRVVSRTHEPMQEALGKTLGKEVKRRHELKGVEFVKGASVFGLIGDGHVERVILDSGVIYDADLVVVAIGSLPNTEWLEGSGVDISNGVLVDGGLRALSSDGAVFENIFAVGDVARYVNPLFDQIPRRVEHWNLPTETGKRAGLILGKHLIGESVAEVLAEPFAPLPTFWSDQYEMNILAFGMTYLADRSELVAGELSGECVFEYFRDDKLVGVCGIGMRPTIQSYRTKFLLA</sequence>
<proteinExistence type="predicted"/>
<dbReference type="PANTHER" id="PTHR43557:SF2">
    <property type="entry name" value="RIESKE DOMAIN-CONTAINING PROTEIN-RELATED"/>
    <property type="match status" value="1"/>
</dbReference>
<feature type="domain" description="FAD/NAD(P)-binding" evidence="5">
    <location>
        <begin position="5"/>
        <end position="290"/>
    </location>
</feature>
<evidence type="ECO:0000256" key="4">
    <source>
        <dbReference type="ARBA" id="ARBA00023002"/>
    </source>
</evidence>
<evidence type="ECO:0000256" key="3">
    <source>
        <dbReference type="ARBA" id="ARBA00022827"/>
    </source>
</evidence>
<comment type="cofactor">
    <cofactor evidence="1">
        <name>FAD</name>
        <dbReference type="ChEBI" id="CHEBI:57692"/>
    </cofactor>
</comment>
<evidence type="ECO:0000313" key="6">
    <source>
        <dbReference type="EMBL" id="KGA13633.1"/>
    </source>
</evidence>
<dbReference type="Gene3D" id="3.30.390.30">
    <property type="match status" value="1"/>
</dbReference>
<dbReference type="PRINTS" id="PR00411">
    <property type="entry name" value="PNDRDTASEI"/>
</dbReference>
<dbReference type="PANTHER" id="PTHR43557">
    <property type="entry name" value="APOPTOSIS-INDUCING FACTOR 1"/>
    <property type="match status" value="1"/>
</dbReference>
<dbReference type="InterPro" id="IPR023753">
    <property type="entry name" value="FAD/NAD-binding_dom"/>
</dbReference>
<reference evidence="6" key="1">
    <citation type="submission" date="2014-06" db="EMBL/GenBank/DDBJ databases">
        <title>Key roles for freshwater Actinobacteria revealed by deep metagenomic sequencing.</title>
        <authorList>
            <person name="Ghai R."/>
            <person name="Mizuno C.M."/>
            <person name="Picazo A."/>
            <person name="Camacho A."/>
            <person name="Rodriguez-Valera F."/>
        </authorList>
    </citation>
    <scope>NUCLEOTIDE SEQUENCE</scope>
</reference>
<dbReference type="InterPro" id="IPR036188">
    <property type="entry name" value="FAD/NAD-bd_sf"/>
</dbReference>
<keyword evidence="2" id="KW-0285">Flavoprotein</keyword>
<protein>
    <recommendedName>
        <fullName evidence="5">FAD/NAD(P)-binding domain-containing protein</fullName>
    </recommendedName>
</protein>